<sequence length="237" mass="24391">MGNNPITSRPFLTRRQLRAKQASDSQPNPKSNDANSDSHSETPSSSSSFWPALASRCTILVGLLLLQSLSGSIMEHYAGLLQSHVAVMFFLTTIVGAGGNVGNQSAVAVIRGLATGEIHAGNRLKLVLREAVAGVVIAAVAAGFKIARILILSPSTAFNDVTAIVVALAAVVCLSSTIGTLLPLALDAVGVDPAHAGPTIQVVMDILGVLITCAVSESIFAVEAITVESQLSAAKEL</sequence>
<dbReference type="SUPFAM" id="SSF161093">
    <property type="entry name" value="MgtE membrane domain-like"/>
    <property type="match status" value="1"/>
</dbReference>
<dbReference type="InterPro" id="IPR036739">
    <property type="entry name" value="SLC41_membr_dom_sf"/>
</dbReference>
<keyword evidence="7 9" id="KW-0472">Membrane</keyword>
<feature type="compositionally biased region" description="Polar residues" evidence="8">
    <location>
        <begin position="22"/>
        <end position="35"/>
    </location>
</feature>
<dbReference type="InParanoid" id="A0A0D2UKY7"/>
<organism evidence="11 12">
    <name type="scientific">Capsaspora owczarzaki (strain ATCC 30864)</name>
    <dbReference type="NCBI Taxonomy" id="595528"/>
    <lineage>
        <taxon>Eukaryota</taxon>
        <taxon>Filasterea</taxon>
        <taxon>Capsaspora</taxon>
    </lineage>
</organism>
<dbReference type="PANTHER" id="PTHR41394">
    <property type="entry name" value="MAGNESIUM TRANSPORTER MGTE"/>
    <property type="match status" value="1"/>
</dbReference>
<dbReference type="eggNOG" id="ENOG502S0JS">
    <property type="taxonomic scope" value="Eukaryota"/>
</dbReference>
<protein>
    <recommendedName>
        <fullName evidence="10">SLC41A/MgtE integral membrane domain-containing protein</fullName>
    </recommendedName>
</protein>
<evidence type="ECO:0000256" key="8">
    <source>
        <dbReference type="SAM" id="MobiDB-lite"/>
    </source>
</evidence>
<evidence type="ECO:0000256" key="7">
    <source>
        <dbReference type="ARBA" id="ARBA00023136"/>
    </source>
</evidence>
<feature type="transmembrane region" description="Helical" evidence="9">
    <location>
        <begin position="163"/>
        <end position="186"/>
    </location>
</feature>
<dbReference type="EMBL" id="KE346369">
    <property type="protein sequence ID" value="KJE95756.1"/>
    <property type="molecule type" value="Genomic_DNA"/>
</dbReference>
<evidence type="ECO:0000256" key="3">
    <source>
        <dbReference type="ARBA" id="ARBA00022448"/>
    </source>
</evidence>
<reference evidence="12" key="1">
    <citation type="submission" date="2011-02" db="EMBL/GenBank/DDBJ databases">
        <title>The Genome Sequence of Capsaspora owczarzaki ATCC 30864.</title>
        <authorList>
            <person name="Russ C."/>
            <person name="Cuomo C."/>
            <person name="Burger G."/>
            <person name="Gray M.W."/>
            <person name="Holland P.W.H."/>
            <person name="King N."/>
            <person name="Lang F.B.F."/>
            <person name="Roger A.J."/>
            <person name="Ruiz-Trillo I."/>
            <person name="Young S.K."/>
            <person name="Zeng Q."/>
            <person name="Gargeya S."/>
            <person name="Alvarado L."/>
            <person name="Berlin A."/>
            <person name="Chapman S.B."/>
            <person name="Chen Z."/>
            <person name="Freedman E."/>
            <person name="Gellesch M."/>
            <person name="Goldberg J."/>
            <person name="Griggs A."/>
            <person name="Gujja S."/>
            <person name="Heilman E."/>
            <person name="Heiman D."/>
            <person name="Howarth C."/>
            <person name="Mehta T."/>
            <person name="Neiman D."/>
            <person name="Pearson M."/>
            <person name="Roberts A."/>
            <person name="Saif S."/>
            <person name="Shea T."/>
            <person name="Shenoy N."/>
            <person name="Sisk P."/>
            <person name="Stolte C."/>
            <person name="Sykes S."/>
            <person name="White J."/>
            <person name="Yandava C."/>
            <person name="Haas B."/>
            <person name="Nusbaum C."/>
            <person name="Birren B."/>
        </authorList>
    </citation>
    <scope>NUCLEOTIDE SEQUENCE</scope>
    <source>
        <strain evidence="12">ATCC 30864</strain>
    </source>
</reference>
<feature type="transmembrane region" description="Helical" evidence="9">
    <location>
        <begin position="131"/>
        <end position="151"/>
    </location>
</feature>
<keyword evidence="4 9" id="KW-0812">Transmembrane</keyword>
<accession>A0A0D2UKY7</accession>
<keyword evidence="6 9" id="KW-1133">Transmembrane helix</keyword>
<keyword evidence="12" id="KW-1185">Reference proteome</keyword>
<feature type="transmembrane region" description="Helical" evidence="9">
    <location>
        <begin position="206"/>
        <end position="227"/>
    </location>
</feature>
<evidence type="ECO:0000313" key="11">
    <source>
        <dbReference type="EMBL" id="KJE95756.1"/>
    </source>
</evidence>
<evidence type="ECO:0000256" key="9">
    <source>
        <dbReference type="SAM" id="Phobius"/>
    </source>
</evidence>
<dbReference type="STRING" id="595528.A0A0D2UKY7"/>
<dbReference type="InterPro" id="IPR006667">
    <property type="entry name" value="SLC41_membr_dom"/>
</dbReference>
<evidence type="ECO:0000256" key="5">
    <source>
        <dbReference type="ARBA" id="ARBA00022842"/>
    </source>
</evidence>
<evidence type="ECO:0000256" key="4">
    <source>
        <dbReference type="ARBA" id="ARBA00022692"/>
    </source>
</evidence>
<feature type="domain" description="SLC41A/MgtE integral membrane" evidence="10">
    <location>
        <begin position="93"/>
        <end position="214"/>
    </location>
</feature>
<dbReference type="Gene3D" id="1.10.357.20">
    <property type="entry name" value="SLC41 divalent cation transporters, integral membrane domain"/>
    <property type="match status" value="1"/>
</dbReference>
<evidence type="ECO:0000259" key="10">
    <source>
        <dbReference type="Pfam" id="PF01769"/>
    </source>
</evidence>
<dbReference type="PhylomeDB" id="A0A0D2UKY7"/>
<evidence type="ECO:0000256" key="1">
    <source>
        <dbReference type="ARBA" id="ARBA00004141"/>
    </source>
</evidence>
<keyword evidence="3" id="KW-0813">Transport</keyword>
<keyword evidence="5" id="KW-0460">Magnesium</keyword>
<dbReference type="AlphaFoldDB" id="A0A0D2UKY7"/>
<comment type="similarity">
    <text evidence="2">Belongs to the SLC41A transporter family.</text>
</comment>
<comment type="subcellular location">
    <subcellularLocation>
        <location evidence="1">Membrane</location>
        <topology evidence="1">Multi-pass membrane protein</topology>
    </subcellularLocation>
</comment>
<dbReference type="Pfam" id="PF01769">
    <property type="entry name" value="MgtE"/>
    <property type="match status" value="1"/>
</dbReference>
<feature type="region of interest" description="Disordered" evidence="8">
    <location>
        <begin position="1"/>
        <end position="49"/>
    </location>
</feature>
<dbReference type="OMA" id="ASISMMY"/>
<dbReference type="Proteomes" id="UP000008743">
    <property type="component" value="Unassembled WGS sequence"/>
</dbReference>
<proteinExistence type="inferred from homology"/>
<dbReference type="GO" id="GO:0008324">
    <property type="term" value="F:monoatomic cation transmembrane transporter activity"/>
    <property type="evidence" value="ECO:0007669"/>
    <property type="project" value="InterPro"/>
</dbReference>
<name>A0A0D2UKY7_CAPO3</name>
<dbReference type="GO" id="GO:0016020">
    <property type="term" value="C:membrane"/>
    <property type="evidence" value="ECO:0007669"/>
    <property type="project" value="UniProtKB-SubCell"/>
</dbReference>
<evidence type="ECO:0000256" key="2">
    <source>
        <dbReference type="ARBA" id="ARBA00009749"/>
    </source>
</evidence>
<dbReference type="OrthoDB" id="48232at2759"/>
<evidence type="ECO:0000256" key="6">
    <source>
        <dbReference type="ARBA" id="ARBA00022989"/>
    </source>
</evidence>
<gene>
    <name evidence="11" type="ORF">CAOG_006171</name>
</gene>
<evidence type="ECO:0000313" key="12">
    <source>
        <dbReference type="Proteomes" id="UP000008743"/>
    </source>
</evidence>
<dbReference type="PANTHER" id="PTHR41394:SF5">
    <property type="entry name" value="SLC41A_MGTE INTEGRAL MEMBRANE DOMAIN-CONTAINING PROTEIN"/>
    <property type="match status" value="1"/>
</dbReference>